<dbReference type="SUPFAM" id="SSF82026">
    <property type="entry name" value="Calcium-mediated lectin"/>
    <property type="match status" value="1"/>
</dbReference>
<dbReference type="Gene3D" id="2.60.120.400">
    <property type="entry name" value="Calcium-mediated lectin"/>
    <property type="match status" value="1"/>
</dbReference>
<dbReference type="RefSeq" id="WP_114182442.1">
    <property type="nucleotide sequence ID" value="NZ_CP024904.1"/>
</dbReference>
<gene>
    <name evidence="2" type="ORF">CUJ89_33855</name>
</gene>
<dbReference type="EMBL" id="CP024904">
    <property type="protein sequence ID" value="AXF26082.1"/>
    <property type="molecule type" value="Genomic_DNA"/>
</dbReference>
<reference evidence="2 3" key="1">
    <citation type="journal article" date="2018" name="ISME J.">
        <title>Involvement of Burkholderiaceae and sulfurous volatiles in disease-suppressive soils.</title>
        <authorList>
            <person name="Carrion V.J."/>
            <person name="Cordovez V."/>
            <person name="Tyc O."/>
            <person name="Etalo D.W."/>
            <person name="de Bruijn I."/>
            <person name="de Jager V.C."/>
            <person name="Medema M.H."/>
            <person name="Eberl L."/>
            <person name="Raaijmakers J.M."/>
        </authorList>
    </citation>
    <scope>NUCLEOTIDE SEQUENCE [LARGE SCALE GENOMIC DNA]</scope>
    <source>
        <strain evidence="3">mHSR5</strain>
    </source>
</reference>
<feature type="domain" description="Calcium-mediated lectin" evidence="1">
    <location>
        <begin position="30"/>
        <end position="54"/>
    </location>
</feature>
<evidence type="ECO:0000313" key="2">
    <source>
        <dbReference type="EMBL" id="AXF26082.1"/>
    </source>
</evidence>
<evidence type="ECO:0000259" key="1">
    <source>
        <dbReference type="Pfam" id="PF07472"/>
    </source>
</evidence>
<dbReference type="AlphaFoldDB" id="A0A2Z5N8Y6"/>
<proteinExistence type="predicted"/>
<dbReference type="InterPro" id="IPR036684">
    <property type="entry name" value="Ca_lectin_sf"/>
</dbReference>
<protein>
    <recommendedName>
        <fullName evidence="1">Calcium-mediated lectin domain-containing protein</fullName>
    </recommendedName>
</protein>
<organism evidence="2 3">
    <name type="scientific">Burkholderia pyrrocinia</name>
    <name type="common">Pseudomonas pyrrocinia</name>
    <dbReference type="NCBI Taxonomy" id="60550"/>
    <lineage>
        <taxon>Bacteria</taxon>
        <taxon>Pseudomonadati</taxon>
        <taxon>Pseudomonadota</taxon>
        <taxon>Betaproteobacteria</taxon>
        <taxon>Burkholderiales</taxon>
        <taxon>Burkholderiaceae</taxon>
        <taxon>Burkholderia</taxon>
        <taxon>Burkholderia cepacia complex</taxon>
    </lineage>
</organism>
<accession>A0A2Z5N8Y6</accession>
<sequence>MGSGRTGKLAIAGGLFPALAEIDRPIAARLGRLGADDGADSDYNDGIVILQWPIT</sequence>
<name>A0A2Z5N8Y6_BURPY</name>
<dbReference type="Pfam" id="PF07472">
    <property type="entry name" value="PA-IIL"/>
    <property type="match status" value="1"/>
</dbReference>
<dbReference type="Proteomes" id="UP000253104">
    <property type="component" value="Chromosome mHSR5_C"/>
</dbReference>
<dbReference type="InterPro" id="IPR010907">
    <property type="entry name" value="Ca-mediated_lectin"/>
</dbReference>
<evidence type="ECO:0000313" key="3">
    <source>
        <dbReference type="Proteomes" id="UP000253104"/>
    </source>
</evidence>